<gene>
    <name evidence="4" type="ORF">D0864_14907</name>
</gene>
<reference evidence="4 5" key="1">
    <citation type="journal article" date="2018" name="BMC Genomics">
        <title>Genomic evidence for intraspecific hybridization in a clonal and extremely halotolerant yeast.</title>
        <authorList>
            <person name="Gostincar C."/>
            <person name="Stajich J.E."/>
            <person name="Zupancic J."/>
            <person name="Zalar P."/>
            <person name="Gunde-Cimerman N."/>
        </authorList>
    </citation>
    <scope>NUCLEOTIDE SEQUENCE [LARGE SCALE GENOMIC DNA]</scope>
    <source>
        <strain evidence="4 5">EXF-10513</strain>
    </source>
</reference>
<dbReference type="GO" id="GO:0140662">
    <property type="term" value="F:ATP-dependent protein folding chaperone"/>
    <property type="evidence" value="ECO:0007669"/>
    <property type="project" value="InterPro"/>
</dbReference>
<dbReference type="Gene3D" id="3.30.420.40">
    <property type="match status" value="1"/>
</dbReference>
<evidence type="ECO:0000313" key="5">
    <source>
        <dbReference type="Proteomes" id="UP000269539"/>
    </source>
</evidence>
<evidence type="ECO:0000256" key="1">
    <source>
        <dbReference type="ARBA" id="ARBA00022741"/>
    </source>
</evidence>
<proteinExistence type="predicted"/>
<dbReference type="PANTHER" id="PTHR14187">
    <property type="entry name" value="ALPHA KINASE/ELONGATION FACTOR 2 KINASE"/>
    <property type="match status" value="1"/>
</dbReference>
<dbReference type="InterPro" id="IPR043129">
    <property type="entry name" value="ATPase_NBD"/>
</dbReference>
<dbReference type="AlphaFoldDB" id="A0A3M7C9P5"/>
<sequence length="644" mass="71427">MAPSRDTLVVGIDFGTTYSGVASVYGGQPEKPDEIEVIKRYPSLKAPARKVIANESSWPGGGNGTREKVPSEIAYGDPLTASDERKLLSGGDADDDIPHVKKRATATNRKRQASDEFDLEDVLTPPPKKEKSKGKGNKATSNMRWGYQVRQDEQRLRCLKLLLDPEQNFPDYVSLDDIKQQLATTGKSVNIVIAEYLKALFDHTKEALKRRYGEYFVSKTPLQVVLTVPAVWSDKAQEATLSAAKDAGIGDQITMISEPEAAAVYALQAIQPNDLSVGQNFVVVDAGGGTVDLITYSIQGLNPLRLEEVVRGSGGCCGAAFLNLAFVKFVQKKLGNKAFVELRLNKPQTWLTALKDFEESVKVNFNPADDTVFFIPLPGVMSNAKAGIENGFLRMSQRDVGQIFKPIVQQVIELVEGQINSVCELGQKVNALILVGGFGRSEFLATCLRKRFTEREPAIEVLQPVNAWTAVVRGAVLRGVEGQELVLSRKARRHYGIKANSKFDRFIHSEEEKYWDSIEECWRAKDQMTWYIRKGDNVSCDEPVLFPFHRCFLSSGSKIATSSLTVCEDDVAPTSANNQTHTVCRMVADLNNVPKYLWESKTNSKGIRYQKLRYQLGMQITSGGIHFDFRVDDVVYGEVTASFD</sequence>
<dbReference type="InterPro" id="IPR013126">
    <property type="entry name" value="Hsp_70_fam"/>
</dbReference>
<comment type="caution">
    <text evidence="4">The sequence shown here is derived from an EMBL/GenBank/DDBJ whole genome shotgun (WGS) entry which is preliminary data.</text>
</comment>
<dbReference type="PANTHER" id="PTHR14187:SF82">
    <property type="entry name" value="FAMILY CHAPERONE, PUTATIVE (AFU_ORTHOLOGUE AFUA_7G08575)-RELATED"/>
    <property type="match status" value="1"/>
</dbReference>
<protein>
    <recommendedName>
        <fullName evidence="6">Actin-like ATPase domain-containing protein</fullName>
    </recommendedName>
</protein>
<feature type="compositionally biased region" description="Basic residues" evidence="3">
    <location>
        <begin position="100"/>
        <end position="111"/>
    </location>
</feature>
<keyword evidence="1" id="KW-0547">Nucleotide-binding</keyword>
<dbReference type="EMBL" id="QWIO01002976">
    <property type="protein sequence ID" value="RMY48397.1"/>
    <property type="molecule type" value="Genomic_DNA"/>
</dbReference>
<dbReference type="VEuPathDB" id="FungiDB:BTJ68_11965"/>
<dbReference type="Pfam" id="PF00012">
    <property type="entry name" value="HSP70"/>
    <property type="match status" value="1"/>
</dbReference>
<organism evidence="4 5">
    <name type="scientific">Hortaea werneckii</name>
    <name type="common">Black yeast</name>
    <name type="synonym">Cladosporium werneckii</name>
    <dbReference type="NCBI Taxonomy" id="91943"/>
    <lineage>
        <taxon>Eukaryota</taxon>
        <taxon>Fungi</taxon>
        <taxon>Dikarya</taxon>
        <taxon>Ascomycota</taxon>
        <taxon>Pezizomycotina</taxon>
        <taxon>Dothideomycetes</taxon>
        <taxon>Dothideomycetidae</taxon>
        <taxon>Mycosphaerellales</taxon>
        <taxon>Teratosphaeriaceae</taxon>
        <taxon>Hortaea</taxon>
    </lineage>
</organism>
<evidence type="ECO:0000256" key="2">
    <source>
        <dbReference type="ARBA" id="ARBA00022840"/>
    </source>
</evidence>
<feature type="region of interest" description="Disordered" evidence="3">
    <location>
        <begin position="79"/>
        <end position="140"/>
    </location>
</feature>
<dbReference type="GO" id="GO:0005524">
    <property type="term" value="F:ATP binding"/>
    <property type="evidence" value="ECO:0007669"/>
    <property type="project" value="UniProtKB-KW"/>
</dbReference>
<keyword evidence="2" id="KW-0067">ATP-binding</keyword>
<evidence type="ECO:0008006" key="6">
    <source>
        <dbReference type="Google" id="ProtNLM"/>
    </source>
</evidence>
<evidence type="ECO:0000256" key="3">
    <source>
        <dbReference type="SAM" id="MobiDB-lite"/>
    </source>
</evidence>
<dbReference type="Proteomes" id="UP000269539">
    <property type="component" value="Unassembled WGS sequence"/>
</dbReference>
<evidence type="ECO:0000313" key="4">
    <source>
        <dbReference type="EMBL" id="RMY48397.1"/>
    </source>
</evidence>
<dbReference type="SUPFAM" id="SSF53067">
    <property type="entry name" value="Actin-like ATPase domain"/>
    <property type="match status" value="2"/>
</dbReference>
<dbReference type="CDD" id="cd10170">
    <property type="entry name" value="ASKHA_NBD_HSP70"/>
    <property type="match status" value="1"/>
</dbReference>
<accession>A0A3M7C9P5</accession>
<name>A0A3M7C9P5_HORWE</name>